<dbReference type="InterPro" id="IPR050313">
    <property type="entry name" value="Carb_Metab_HTH_regulators"/>
</dbReference>
<dbReference type="InterPro" id="IPR018356">
    <property type="entry name" value="Tscrpt_reg_HTH_DeoR_CS"/>
</dbReference>
<dbReference type="RefSeq" id="WP_091646278.1">
    <property type="nucleotide sequence ID" value="NZ_FOEG01000013.1"/>
</dbReference>
<keyword evidence="4" id="KW-0804">Transcription</keyword>
<evidence type="ECO:0000256" key="3">
    <source>
        <dbReference type="ARBA" id="ARBA00023125"/>
    </source>
</evidence>
<proteinExistence type="predicted"/>
<dbReference type="Pfam" id="PF08220">
    <property type="entry name" value="HTH_DeoR"/>
    <property type="match status" value="1"/>
</dbReference>
<dbReference type="SMART" id="SM01134">
    <property type="entry name" value="DeoRC"/>
    <property type="match status" value="1"/>
</dbReference>
<name>A0A1H8VM23_9GAMM</name>
<evidence type="ECO:0000256" key="1">
    <source>
        <dbReference type="ARBA" id="ARBA00022491"/>
    </source>
</evidence>
<dbReference type="EMBL" id="FOEG01000013">
    <property type="protein sequence ID" value="SEP16451.1"/>
    <property type="molecule type" value="Genomic_DNA"/>
</dbReference>
<keyword evidence="2" id="KW-0805">Transcription regulation</keyword>
<evidence type="ECO:0000259" key="5">
    <source>
        <dbReference type="PROSITE" id="PS51000"/>
    </source>
</evidence>
<gene>
    <name evidence="6" type="ORF">SAMN04488052_11387</name>
</gene>
<dbReference type="PROSITE" id="PS51000">
    <property type="entry name" value="HTH_DEOR_2"/>
    <property type="match status" value="1"/>
</dbReference>
<keyword evidence="1" id="KW-0678">Repressor</keyword>
<evidence type="ECO:0000313" key="7">
    <source>
        <dbReference type="Proteomes" id="UP000199657"/>
    </source>
</evidence>
<dbReference type="InterPro" id="IPR036390">
    <property type="entry name" value="WH_DNA-bd_sf"/>
</dbReference>
<dbReference type="GO" id="GO:0003700">
    <property type="term" value="F:DNA-binding transcription factor activity"/>
    <property type="evidence" value="ECO:0007669"/>
    <property type="project" value="InterPro"/>
</dbReference>
<sequence>MHDLTPRQERIMERVRKDGFVAIDGLAEEYEVTPQTIRRDINQLCAAGLLRRHHGGAGLPSSVENVAYRARKVMQLDAKQGIARTLAAQVPDQASLFITLGTTNEEIAKALLHHDGLRIITNNLNVATILTNNPTFEIILAGGVVRPGDRGITGEATIDFMRQFRVDYGITGISGIDADGTLLDFDYREVRVVQAIMAQARQFWLAADYSKFGRSAMVELGHLRELDALFTDRQPPEAWLQQLRDAQVRIFTPDT</sequence>
<dbReference type="InterPro" id="IPR037171">
    <property type="entry name" value="NagB/RpiA_transferase-like"/>
</dbReference>
<feature type="domain" description="HTH deoR-type" evidence="5">
    <location>
        <begin position="4"/>
        <end position="59"/>
    </location>
</feature>
<dbReference type="InterPro" id="IPR036388">
    <property type="entry name" value="WH-like_DNA-bd_sf"/>
</dbReference>
<dbReference type="SMART" id="SM00420">
    <property type="entry name" value="HTH_DEOR"/>
    <property type="match status" value="1"/>
</dbReference>
<dbReference type="InterPro" id="IPR014036">
    <property type="entry name" value="DeoR-like_C"/>
</dbReference>
<evidence type="ECO:0000256" key="4">
    <source>
        <dbReference type="ARBA" id="ARBA00023163"/>
    </source>
</evidence>
<dbReference type="SUPFAM" id="SSF100950">
    <property type="entry name" value="NagB/RpiA/CoA transferase-like"/>
    <property type="match status" value="1"/>
</dbReference>
<protein>
    <submittedName>
        <fullName evidence="6">Transcriptional regulator, DeoR family</fullName>
    </submittedName>
</protein>
<dbReference type="PANTHER" id="PTHR30363:SF4">
    <property type="entry name" value="GLYCEROL-3-PHOSPHATE REGULON REPRESSOR"/>
    <property type="match status" value="1"/>
</dbReference>
<dbReference type="InterPro" id="IPR001034">
    <property type="entry name" value="DeoR_HTH"/>
</dbReference>
<dbReference type="AlphaFoldDB" id="A0A1H8VM23"/>
<accession>A0A1H8VM23</accession>
<reference evidence="6 7" key="1">
    <citation type="submission" date="2016-10" db="EMBL/GenBank/DDBJ databases">
        <authorList>
            <person name="de Groot N.N."/>
        </authorList>
    </citation>
    <scope>NUCLEOTIDE SEQUENCE [LARGE SCALE GENOMIC DNA]</scope>
    <source>
        <strain evidence="6 7">CGMCC 1.6291</strain>
    </source>
</reference>
<dbReference type="GO" id="GO:0003677">
    <property type="term" value="F:DNA binding"/>
    <property type="evidence" value="ECO:0007669"/>
    <property type="project" value="UniProtKB-KW"/>
</dbReference>
<dbReference type="STRING" id="406100.SAMN04488052_11387"/>
<dbReference type="SUPFAM" id="SSF46785">
    <property type="entry name" value="Winged helix' DNA-binding domain"/>
    <property type="match status" value="1"/>
</dbReference>
<organism evidence="6 7">
    <name type="scientific">Aquisalimonas asiatica</name>
    <dbReference type="NCBI Taxonomy" id="406100"/>
    <lineage>
        <taxon>Bacteria</taxon>
        <taxon>Pseudomonadati</taxon>
        <taxon>Pseudomonadota</taxon>
        <taxon>Gammaproteobacteria</taxon>
        <taxon>Chromatiales</taxon>
        <taxon>Ectothiorhodospiraceae</taxon>
        <taxon>Aquisalimonas</taxon>
    </lineage>
</organism>
<evidence type="ECO:0000256" key="2">
    <source>
        <dbReference type="ARBA" id="ARBA00023015"/>
    </source>
</evidence>
<dbReference type="PANTHER" id="PTHR30363">
    <property type="entry name" value="HTH-TYPE TRANSCRIPTIONAL REGULATOR SRLR-RELATED"/>
    <property type="match status" value="1"/>
</dbReference>
<dbReference type="OrthoDB" id="9814815at2"/>
<evidence type="ECO:0000313" key="6">
    <source>
        <dbReference type="EMBL" id="SEP16451.1"/>
    </source>
</evidence>
<dbReference type="Gene3D" id="1.10.10.10">
    <property type="entry name" value="Winged helix-like DNA-binding domain superfamily/Winged helix DNA-binding domain"/>
    <property type="match status" value="1"/>
</dbReference>
<dbReference type="PRINTS" id="PR00037">
    <property type="entry name" value="HTHLACR"/>
</dbReference>
<dbReference type="PROSITE" id="PS00894">
    <property type="entry name" value="HTH_DEOR_1"/>
    <property type="match status" value="1"/>
</dbReference>
<keyword evidence="7" id="KW-1185">Reference proteome</keyword>
<keyword evidence="3" id="KW-0238">DNA-binding</keyword>
<dbReference type="Proteomes" id="UP000199657">
    <property type="component" value="Unassembled WGS sequence"/>
</dbReference>
<dbReference type="Pfam" id="PF00455">
    <property type="entry name" value="DeoRC"/>
    <property type="match status" value="1"/>
</dbReference>